<evidence type="ECO:0000313" key="1">
    <source>
        <dbReference type="EMBL" id="CAG4989071.1"/>
    </source>
</evidence>
<sequence length="214" mass="24471">MMLAVADCNTGIPVKPTARKYSLPYATLCRPCKKGYSILNLEDFEKYSVANKRAISKCICKRWTAFFKDYHMKTLKRSFTHMQKRTISCIHKVGTGNKKAGDDWLAGFLNRNPQITLRVSEATAIDVKERVKGFNRPQIERFYELLNNQTEKHCIDRIYNVDETGIQTSKANKLPKVLSVKGKKQVGIIASTERGQIRLMSVDSILPDHSYHRS</sequence>
<dbReference type="OrthoDB" id="8194222at2759"/>
<protein>
    <submittedName>
        <fullName evidence="1">(apollo) hypothetical protein</fullName>
    </submittedName>
</protein>
<reference evidence="1" key="1">
    <citation type="submission" date="2021-04" db="EMBL/GenBank/DDBJ databases">
        <authorList>
            <person name="Tunstrom K."/>
        </authorList>
    </citation>
    <scope>NUCLEOTIDE SEQUENCE</scope>
</reference>
<proteinExistence type="predicted"/>
<keyword evidence="2" id="KW-1185">Reference proteome</keyword>
<organism evidence="1 2">
    <name type="scientific">Parnassius apollo</name>
    <name type="common">Apollo butterfly</name>
    <name type="synonym">Papilio apollo</name>
    <dbReference type="NCBI Taxonomy" id="110799"/>
    <lineage>
        <taxon>Eukaryota</taxon>
        <taxon>Metazoa</taxon>
        <taxon>Ecdysozoa</taxon>
        <taxon>Arthropoda</taxon>
        <taxon>Hexapoda</taxon>
        <taxon>Insecta</taxon>
        <taxon>Pterygota</taxon>
        <taxon>Neoptera</taxon>
        <taxon>Endopterygota</taxon>
        <taxon>Lepidoptera</taxon>
        <taxon>Glossata</taxon>
        <taxon>Ditrysia</taxon>
        <taxon>Papilionoidea</taxon>
        <taxon>Papilionidae</taxon>
        <taxon>Parnassiinae</taxon>
        <taxon>Parnassini</taxon>
        <taxon>Parnassius</taxon>
        <taxon>Parnassius</taxon>
    </lineage>
</organism>
<dbReference type="Proteomes" id="UP000691718">
    <property type="component" value="Unassembled WGS sequence"/>
</dbReference>
<accession>A0A8S3WXX8</accession>
<comment type="caution">
    <text evidence="1">The sequence shown here is derived from an EMBL/GenBank/DDBJ whole genome shotgun (WGS) entry which is preliminary data.</text>
</comment>
<name>A0A8S3WXX8_PARAO</name>
<gene>
    <name evidence="1" type="ORF">PAPOLLO_LOCUS11748</name>
</gene>
<dbReference type="AlphaFoldDB" id="A0A8S3WXX8"/>
<dbReference type="EMBL" id="CAJQZP010000851">
    <property type="protein sequence ID" value="CAG4989071.1"/>
    <property type="molecule type" value="Genomic_DNA"/>
</dbReference>
<evidence type="ECO:0000313" key="2">
    <source>
        <dbReference type="Proteomes" id="UP000691718"/>
    </source>
</evidence>